<comment type="caution">
    <text evidence="1">The sequence shown here is derived from an EMBL/GenBank/DDBJ whole genome shotgun (WGS) entry which is preliminary data.</text>
</comment>
<dbReference type="Proteomes" id="UP001205105">
    <property type="component" value="Unassembled WGS sequence"/>
</dbReference>
<evidence type="ECO:0000313" key="2">
    <source>
        <dbReference type="Proteomes" id="UP001205105"/>
    </source>
</evidence>
<evidence type="ECO:0008006" key="3">
    <source>
        <dbReference type="Google" id="ProtNLM"/>
    </source>
</evidence>
<organism evidence="1 2">
    <name type="scientific">Chlorella ohadii</name>
    <dbReference type="NCBI Taxonomy" id="2649997"/>
    <lineage>
        <taxon>Eukaryota</taxon>
        <taxon>Viridiplantae</taxon>
        <taxon>Chlorophyta</taxon>
        <taxon>core chlorophytes</taxon>
        <taxon>Trebouxiophyceae</taxon>
        <taxon>Chlorellales</taxon>
        <taxon>Chlorellaceae</taxon>
        <taxon>Chlorella clade</taxon>
        <taxon>Chlorella</taxon>
    </lineage>
</organism>
<dbReference type="PROSITE" id="PS51257">
    <property type="entry name" value="PROKAR_LIPOPROTEIN"/>
    <property type="match status" value="1"/>
</dbReference>
<accession>A0AAD5DS70</accession>
<dbReference type="PANTHER" id="PTHR35550">
    <property type="match status" value="1"/>
</dbReference>
<dbReference type="EMBL" id="JADXDR010000040">
    <property type="protein sequence ID" value="KAI7843317.1"/>
    <property type="molecule type" value="Genomic_DNA"/>
</dbReference>
<protein>
    <recommendedName>
        <fullName evidence="3">DUF3119 family protein</fullName>
    </recommendedName>
</protein>
<dbReference type="Pfam" id="PF11317">
    <property type="entry name" value="DUF3119"/>
    <property type="match status" value="1"/>
</dbReference>
<dbReference type="AlphaFoldDB" id="A0AAD5DS70"/>
<dbReference type="PANTHER" id="PTHR35550:SF2">
    <property type="entry name" value="OS05G0401200 PROTEIN"/>
    <property type="match status" value="1"/>
</dbReference>
<name>A0AAD5DS70_9CHLO</name>
<evidence type="ECO:0000313" key="1">
    <source>
        <dbReference type="EMBL" id="KAI7843317.1"/>
    </source>
</evidence>
<dbReference type="InterPro" id="IPR021467">
    <property type="entry name" value="DUF3119"/>
</dbReference>
<gene>
    <name evidence="1" type="ORF">COHA_003018</name>
</gene>
<sequence>MHNTRGKSCCRGPAPHSWGVGGCRRCRRSRWPPARLPGNELRPSSAPQLFNFAKSAPTKKAAKPKYETVTVRPSFRIPTVLLGTAAAAHFGHVDAVSWVTGVLGAFLAFQANRVKFVFDNDSLEVLVGPGSGKESENAFVGGQNRWRYDTFVNWEYWWPAFPVLVYFKETQTKPEGQIHFFPIIMDGKQLYDLMVERCGPSQNSGPKA</sequence>
<keyword evidence="2" id="KW-1185">Reference proteome</keyword>
<proteinExistence type="predicted"/>
<reference evidence="1" key="1">
    <citation type="submission" date="2020-11" db="EMBL/GenBank/DDBJ databases">
        <title>Chlorella ohadii genome sequencing and assembly.</title>
        <authorList>
            <person name="Murik O."/>
            <person name="Treves H."/>
            <person name="Kedem I."/>
            <person name="Shotland Y."/>
            <person name="Kaplan A."/>
        </authorList>
    </citation>
    <scope>NUCLEOTIDE SEQUENCE</scope>
    <source>
        <strain evidence="1">1</strain>
    </source>
</reference>